<keyword evidence="3" id="KW-1185">Reference proteome</keyword>
<keyword evidence="1" id="KW-0472">Membrane</keyword>
<proteinExistence type="predicted"/>
<dbReference type="Proteomes" id="UP001315686">
    <property type="component" value="Unassembled WGS sequence"/>
</dbReference>
<sequence>MEGWEDILHDGEEILWQGRPDHGVRLKGTNPAQALFHVFFIGFAIYWTVQATSISRSFSDGFARIFPLFGLIFVGVGAYNLFGKFFWQAYVRRHTFYTLTDQRAFIATDTPIGAKTLSDYPIGPSTEIDWSGDSVYFARQRRRTSKGGSYTVKTGFEFLGTQVPEVQRALKTARRVKAAPQ</sequence>
<name>A0AAP2G873_9RHOB</name>
<dbReference type="EMBL" id="JADQAZ010000002">
    <property type="protein sequence ID" value="MBT0958016.1"/>
    <property type="molecule type" value="Genomic_DNA"/>
</dbReference>
<feature type="transmembrane region" description="Helical" evidence="1">
    <location>
        <begin position="32"/>
        <end position="49"/>
    </location>
</feature>
<dbReference type="AlphaFoldDB" id="A0AAP2G873"/>
<comment type="caution">
    <text evidence="2">The sequence shown here is derived from an EMBL/GenBank/DDBJ whole genome shotgun (WGS) entry which is preliminary data.</text>
</comment>
<keyword evidence="1" id="KW-1133">Transmembrane helix</keyword>
<reference evidence="2 3" key="1">
    <citation type="journal article" date="2021" name="Arch. Microbiol.">
        <title>Harenicola maris gen. nov., sp. nov. isolated from the Sea of Japan shallow sediments.</title>
        <authorList>
            <person name="Romanenko L.A."/>
            <person name="Kurilenko V.V."/>
            <person name="Chernysheva N.Y."/>
            <person name="Tekutyeva L.A."/>
            <person name="Velansky P.V."/>
            <person name="Svetashev V.I."/>
            <person name="Isaeva M.P."/>
        </authorList>
    </citation>
    <scope>NUCLEOTIDE SEQUENCE [LARGE SCALE GENOMIC DNA]</scope>
    <source>
        <strain evidence="2 3">KMM 3653</strain>
    </source>
</reference>
<accession>A0AAP2G873</accession>
<organism evidence="2 3">
    <name type="scientific">Harenicola maris</name>
    <dbReference type="NCBI Taxonomy" id="2841044"/>
    <lineage>
        <taxon>Bacteria</taxon>
        <taxon>Pseudomonadati</taxon>
        <taxon>Pseudomonadota</taxon>
        <taxon>Alphaproteobacteria</taxon>
        <taxon>Rhodobacterales</taxon>
        <taxon>Paracoccaceae</taxon>
        <taxon>Harenicola</taxon>
    </lineage>
</organism>
<gene>
    <name evidence="2" type="ORF">IV417_11520</name>
</gene>
<keyword evidence="1" id="KW-0812">Transmembrane</keyword>
<feature type="transmembrane region" description="Helical" evidence="1">
    <location>
        <begin position="61"/>
        <end position="82"/>
    </location>
</feature>
<evidence type="ECO:0000256" key="1">
    <source>
        <dbReference type="SAM" id="Phobius"/>
    </source>
</evidence>
<protein>
    <submittedName>
        <fullName evidence="2">Aspartate carbamoyltransferase catalytic subunit</fullName>
    </submittedName>
</protein>
<evidence type="ECO:0000313" key="2">
    <source>
        <dbReference type="EMBL" id="MBT0958016.1"/>
    </source>
</evidence>
<evidence type="ECO:0000313" key="3">
    <source>
        <dbReference type="Proteomes" id="UP001315686"/>
    </source>
</evidence>
<dbReference type="RefSeq" id="WP_327794232.1">
    <property type="nucleotide sequence ID" value="NZ_JADQAZ010000002.1"/>
</dbReference>